<dbReference type="InterPro" id="IPR017900">
    <property type="entry name" value="4Fe4S_Fe_S_CS"/>
</dbReference>
<dbReference type="InterPro" id="IPR004113">
    <property type="entry name" value="FAD-bd_oxidored_4_C"/>
</dbReference>
<dbReference type="GO" id="GO:0051536">
    <property type="term" value="F:iron-sulfur cluster binding"/>
    <property type="evidence" value="ECO:0007669"/>
    <property type="project" value="UniProtKB-KW"/>
</dbReference>
<keyword evidence="8" id="KW-0175">Coiled coil</keyword>
<dbReference type="SUPFAM" id="SSF56176">
    <property type="entry name" value="FAD-binding/transporter-associated domain-like"/>
    <property type="match status" value="1"/>
</dbReference>
<dbReference type="Gene3D" id="1.10.45.10">
    <property type="entry name" value="Vanillyl-alcohol Oxidase, Chain A, domain 4"/>
    <property type="match status" value="1"/>
</dbReference>
<evidence type="ECO:0000256" key="7">
    <source>
        <dbReference type="ARBA" id="ARBA00023014"/>
    </source>
</evidence>
<dbReference type="Gene3D" id="3.30.43.10">
    <property type="entry name" value="Uridine Diphospho-n-acetylenolpyruvylglucosamine Reductase, domain 2"/>
    <property type="match status" value="1"/>
</dbReference>
<dbReference type="PANTHER" id="PTHR11748">
    <property type="entry name" value="D-LACTATE DEHYDROGENASE"/>
    <property type="match status" value="1"/>
</dbReference>
<dbReference type="SUPFAM" id="SSF46548">
    <property type="entry name" value="alpha-helical ferredoxin"/>
    <property type="match status" value="1"/>
</dbReference>
<organism evidence="10 11">
    <name type="scientific">Tectimicrobiota bacterium</name>
    <dbReference type="NCBI Taxonomy" id="2528274"/>
    <lineage>
        <taxon>Bacteria</taxon>
        <taxon>Pseudomonadati</taxon>
        <taxon>Nitrospinota/Tectimicrobiota group</taxon>
        <taxon>Candidatus Tectimicrobiota</taxon>
    </lineage>
</organism>
<dbReference type="Proteomes" id="UP000782312">
    <property type="component" value="Unassembled WGS sequence"/>
</dbReference>
<dbReference type="InterPro" id="IPR004017">
    <property type="entry name" value="Cys_rich_dom"/>
</dbReference>
<proteinExistence type="predicted"/>
<evidence type="ECO:0000313" key="11">
    <source>
        <dbReference type="Proteomes" id="UP000782312"/>
    </source>
</evidence>
<keyword evidence="3" id="KW-0479">Metal-binding</keyword>
<evidence type="ECO:0000256" key="2">
    <source>
        <dbReference type="ARBA" id="ARBA00022630"/>
    </source>
</evidence>
<dbReference type="GO" id="GO:0071949">
    <property type="term" value="F:FAD binding"/>
    <property type="evidence" value="ECO:0007669"/>
    <property type="project" value="InterPro"/>
</dbReference>
<name>A0A932I4B0_UNCTE</name>
<protein>
    <submittedName>
        <fullName evidence="10">FAD-binding protein</fullName>
    </submittedName>
</protein>
<feature type="coiled-coil region" evidence="8">
    <location>
        <begin position="333"/>
        <end position="360"/>
    </location>
</feature>
<dbReference type="Pfam" id="PF01565">
    <property type="entry name" value="FAD_binding_4"/>
    <property type="match status" value="1"/>
</dbReference>
<dbReference type="GO" id="GO:0046872">
    <property type="term" value="F:metal ion binding"/>
    <property type="evidence" value="ECO:0007669"/>
    <property type="project" value="UniProtKB-KW"/>
</dbReference>
<reference evidence="10" key="1">
    <citation type="submission" date="2020-07" db="EMBL/GenBank/DDBJ databases">
        <title>Huge and variable diversity of episymbiotic CPR bacteria and DPANN archaea in groundwater ecosystems.</title>
        <authorList>
            <person name="He C.Y."/>
            <person name="Keren R."/>
            <person name="Whittaker M."/>
            <person name="Farag I.F."/>
            <person name="Doudna J."/>
            <person name="Cate J.H.D."/>
            <person name="Banfield J.F."/>
        </authorList>
    </citation>
    <scope>NUCLEOTIDE SEQUENCE</scope>
    <source>
        <strain evidence="10">NC_groundwater_763_Ag_S-0.2um_68_21</strain>
    </source>
</reference>
<keyword evidence="7" id="KW-0411">Iron-sulfur</keyword>
<evidence type="ECO:0000256" key="1">
    <source>
        <dbReference type="ARBA" id="ARBA00001974"/>
    </source>
</evidence>
<dbReference type="InterPro" id="IPR016169">
    <property type="entry name" value="FAD-bd_PCMH_sub2"/>
</dbReference>
<gene>
    <name evidence="10" type="ORF">HYZ11_15780</name>
</gene>
<evidence type="ECO:0000256" key="6">
    <source>
        <dbReference type="ARBA" id="ARBA00023004"/>
    </source>
</evidence>
<keyword evidence="5" id="KW-0560">Oxidoreductase</keyword>
<evidence type="ECO:0000256" key="8">
    <source>
        <dbReference type="SAM" id="Coils"/>
    </source>
</evidence>
<dbReference type="PROSITE" id="PS51387">
    <property type="entry name" value="FAD_PCMH"/>
    <property type="match status" value="1"/>
</dbReference>
<dbReference type="InterPro" id="IPR016171">
    <property type="entry name" value="Vanillyl_alc_oxidase_C-sub2"/>
</dbReference>
<dbReference type="InterPro" id="IPR016167">
    <property type="entry name" value="FAD-bd_PCMH_sub1"/>
</dbReference>
<dbReference type="Gene3D" id="3.30.70.2740">
    <property type="match status" value="1"/>
</dbReference>
<dbReference type="GO" id="GO:0008720">
    <property type="term" value="F:D-lactate dehydrogenase (NAD+) activity"/>
    <property type="evidence" value="ECO:0007669"/>
    <property type="project" value="TreeGrafter"/>
</dbReference>
<dbReference type="GO" id="GO:0004458">
    <property type="term" value="F:D-lactate dehydrogenase (cytochrome) activity"/>
    <property type="evidence" value="ECO:0007669"/>
    <property type="project" value="TreeGrafter"/>
</dbReference>
<dbReference type="GO" id="GO:1903457">
    <property type="term" value="P:lactate catabolic process"/>
    <property type="evidence" value="ECO:0007669"/>
    <property type="project" value="TreeGrafter"/>
</dbReference>
<dbReference type="SUPFAM" id="SSF55103">
    <property type="entry name" value="FAD-linked oxidases, C-terminal domain"/>
    <property type="match status" value="1"/>
</dbReference>
<sequence length="963" mass="105364">MQGWENLRAELEGTLEGEVRFDPYSRALYSTDASMYQIDPIGVVIPRSAEDVQKTVRIAAGHGAAVLPRGGGTSLAGQTVGRAVVMDFSKYMNRVLELDAEGGWVRLQPGLVQDHLNAHLRPHGFVLGPNTSTSSRATLGGMMGNNSSGSRSIVYGKTVDHVIAASGFLAGGDPFSFGPLEGAALEAKLAEKTREGEIHRALHRIAGENLEEIEARYPKIMRRVSGYNLDELVRPGAPFNLAKVLAGAEGTLAAVTEMKVRICPLPKAVGVLVVHFDSIEKAIAASGPILKREGVAAVEIVDKVILDQAAQNLAAQRWMRSFMRGEPAAFLLIEFYGETQDEAEEKVQRLAADMERAGEGYARVIMRDPATRSDPGKVREAGLGYILGRRGDAKPVAFVEDCAVPPERLLPYYQRFEAIMRKYGSSTSYYGHTSVGLLHLRPILNLKEAGGVRKMVAIQKEVAELVLEYGGAMSGEHGDGLARSEWVPRFFGPRLYEAFRRVKRAFDPSNQMNPGKIVDAPPFTDNLRYAQGKTREIPTILDFSRDHGFVRAIELCNGVGECRKRDGTMCPSFQATREEEHSTRGRANVLRRVIAEGLPGEELASQGVYDVLDLCLSCKGCKAECPSSVDMAKIKAEVMQAYWDRHGVPLRVRLLGRIADINRLSQPFVPLVNWTMRNGFARSLMDRFLGLDRRRQLPPLARPTFEEWFRGRPRPALPPPRGKVLLLNDTFTNFNYPEVGRAAVRVLEAAGFEVELTQLRCCGRPMLSHGLLRDARSLAEENLVRLYPALSAQTPIIGLEPSCLLTFRDEYPDLIPAPEARMLAKSSFMLEEFLVGLKATGELDLRFREAPGRALFHGHCHQKSLAGVGPSLEALGLVPGLKVEAIPSGCCGMAGSFGYEKEHYDISLAIGELKLFPAIRKEGGEAGVIANGVSCRQQIAKGTGRSARHLAEVLAAALAEPSA</sequence>
<keyword evidence="2" id="KW-0285">Flavoprotein</keyword>
<dbReference type="Pfam" id="PF02913">
    <property type="entry name" value="FAD-oxidase_C"/>
    <property type="match status" value="1"/>
</dbReference>
<keyword evidence="4" id="KW-0274">FAD</keyword>
<evidence type="ECO:0000259" key="9">
    <source>
        <dbReference type="PROSITE" id="PS51387"/>
    </source>
</evidence>
<dbReference type="PANTHER" id="PTHR11748:SF119">
    <property type="entry name" value="D-2-HYDROXYGLUTARATE DEHYDROGENASE"/>
    <property type="match status" value="1"/>
</dbReference>
<dbReference type="InterPro" id="IPR016164">
    <property type="entry name" value="FAD-linked_Oxase-like_C"/>
</dbReference>
<evidence type="ECO:0000313" key="10">
    <source>
        <dbReference type="EMBL" id="MBI3129066.1"/>
    </source>
</evidence>
<keyword evidence="6" id="KW-0408">Iron</keyword>
<accession>A0A932I4B0</accession>
<dbReference type="InterPro" id="IPR036318">
    <property type="entry name" value="FAD-bd_PCMH-like_sf"/>
</dbReference>
<dbReference type="InterPro" id="IPR006094">
    <property type="entry name" value="Oxid_FAD_bind_N"/>
</dbReference>
<evidence type="ECO:0000256" key="3">
    <source>
        <dbReference type="ARBA" id="ARBA00022723"/>
    </source>
</evidence>
<dbReference type="Gene3D" id="3.30.465.10">
    <property type="match status" value="1"/>
</dbReference>
<dbReference type="EMBL" id="JACPUR010000038">
    <property type="protein sequence ID" value="MBI3129066.1"/>
    <property type="molecule type" value="Genomic_DNA"/>
</dbReference>
<dbReference type="AlphaFoldDB" id="A0A932I4B0"/>
<comment type="caution">
    <text evidence="10">The sequence shown here is derived from an EMBL/GenBank/DDBJ whole genome shotgun (WGS) entry which is preliminary data.</text>
</comment>
<feature type="domain" description="FAD-binding PCMH-type" evidence="9">
    <location>
        <begin position="36"/>
        <end position="265"/>
    </location>
</feature>
<comment type="cofactor">
    <cofactor evidence="1">
        <name>FAD</name>
        <dbReference type="ChEBI" id="CHEBI:57692"/>
    </cofactor>
</comment>
<evidence type="ECO:0000256" key="4">
    <source>
        <dbReference type="ARBA" id="ARBA00022827"/>
    </source>
</evidence>
<dbReference type="PROSITE" id="PS00198">
    <property type="entry name" value="4FE4S_FER_1"/>
    <property type="match status" value="1"/>
</dbReference>
<dbReference type="Pfam" id="PF13534">
    <property type="entry name" value="Fer4_17"/>
    <property type="match status" value="1"/>
</dbReference>
<evidence type="ECO:0000256" key="5">
    <source>
        <dbReference type="ARBA" id="ARBA00023002"/>
    </source>
</evidence>
<dbReference type="InterPro" id="IPR016166">
    <property type="entry name" value="FAD-bd_PCMH"/>
</dbReference>
<dbReference type="Pfam" id="PF02754">
    <property type="entry name" value="CCG"/>
    <property type="match status" value="1"/>
</dbReference>